<keyword evidence="3" id="KW-1185">Reference proteome</keyword>
<evidence type="ECO:0000256" key="1">
    <source>
        <dbReference type="SAM" id="Phobius"/>
    </source>
</evidence>
<dbReference type="Proteomes" id="UP000440041">
    <property type="component" value="Unassembled WGS sequence"/>
</dbReference>
<accession>A0A6A2VTD3</accession>
<keyword evidence="1" id="KW-0472">Membrane</keyword>
<proteinExistence type="predicted"/>
<comment type="caution">
    <text evidence="2">The sequence shown here is derived from an EMBL/GenBank/DDBJ whole genome shotgun (WGS) entry which is preliminary data.</text>
</comment>
<protein>
    <submittedName>
        <fullName evidence="2">Uncharacterized protein</fullName>
    </submittedName>
</protein>
<keyword evidence="1" id="KW-1133">Transmembrane helix</keyword>
<gene>
    <name evidence="2" type="ORF">DSM100238_1631</name>
</gene>
<feature type="transmembrane region" description="Helical" evidence="1">
    <location>
        <begin position="16"/>
        <end position="37"/>
    </location>
</feature>
<keyword evidence="1" id="KW-0812">Transmembrane</keyword>
<feature type="transmembrane region" description="Helical" evidence="1">
    <location>
        <begin position="43"/>
        <end position="65"/>
    </location>
</feature>
<sequence length="74" mass="7772">MCQRKVLNMNNDIRKALLIIGVIGIVFGVLGYIGLLIGGNFGAFIKGMTPGILLGLSALVIIVAANGGQRHHDD</sequence>
<dbReference type="EMBL" id="WBSO01000016">
    <property type="protein sequence ID" value="KAB8294663.1"/>
    <property type="molecule type" value="Genomic_DNA"/>
</dbReference>
<name>A0A6A2VTD3_9BIFI</name>
<evidence type="ECO:0000313" key="3">
    <source>
        <dbReference type="Proteomes" id="UP000440041"/>
    </source>
</evidence>
<dbReference type="AlphaFoldDB" id="A0A6A2VTD3"/>
<evidence type="ECO:0000313" key="2">
    <source>
        <dbReference type="EMBL" id="KAB8294663.1"/>
    </source>
</evidence>
<reference evidence="2 3" key="1">
    <citation type="submission" date="2019-09" db="EMBL/GenBank/DDBJ databases">
        <title>Characterization of the phylogenetic diversity of two novel species belonging to the genus Bifidobacterium: Bifidobacterium cebidarum sp. nov. and Bifidobacterium leontopitheci sp. nov.</title>
        <authorList>
            <person name="Lugli G.A."/>
            <person name="Duranti S."/>
            <person name="Milani C."/>
            <person name="Turroni F."/>
            <person name="Ventura M."/>
        </authorList>
    </citation>
    <scope>NUCLEOTIDE SEQUENCE [LARGE SCALE GENOMIC DNA]</scope>
    <source>
        <strain evidence="2 3">DSM 100238</strain>
    </source>
</reference>
<organism evidence="2 3">
    <name type="scientific">Bifidobacterium apri</name>
    <dbReference type="NCBI Taxonomy" id="1769423"/>
    <lineage>
        <taxon>Bacteria</taxon>
        <taxon>Bacillati</taxon>
        <taxon>Actinomycetota</taxon>
        <taxon>Actinomycetes</taxon>
        <taxon>Bifidobacteriales</taxon>
        <taxon>Bifidobacteriaceae</taxon>
        <taxon>Bifidobacterium</taxon>
    </lineage>
</organism>